<gene>
    <name evidence="2" type="ORF">A8709_28390</name>
</gene>
<dbReference type="AlphaFoldDB" id="A0A1C0ZUK9"/>
<proteinExistence type="predicted"/>
<evidence type="ECO:0000313" key="3">
    <source>
        <dbReference type="Proteomes" id="UP000093309"/>
    </source>
</evidence>
<comment type="caution">
    <text evidence="2">The sequence shown here is derived from an EMBL/GenBank/DDBJ whole genome shotgun (WGS) entry which is preliminary data.</text>
</comment>
<dbReference type="EMBL" id="LYPC01000027">
    <property type="protein sequence ID" value="OCT11791.1"/>
    <property type="molecule type" value="Genomic_DNA"/>
</dbReference>
<dbReference type="RefSeq" id="WP_065855480.1">
    <property type="nucleotide sequence ID" value="NZ_LYPC01000027.1"/>
</dbReference>
<reference evidence="3" key="1">
    <citation type="submission" date="2016-05" db="EMBL/GenBank/DDBJ databases">
        <title>Paenibacillus oryzae. sp. nov., isolated from the rice root.</title>
        <authorList>
            <person name="Zhang J."/>
            <person name="Zhang X."/>
        </authorList>
    </citation>
    <scope>NUCLEOTIDE SEQUENCE [LARGE SCALE GENOMIC DNA]</scope>
    <source>
        <strain evidence="3">KCTC13222</strain>
    </source>
</reference>
<feature type="domain" description="DinB-like" evidence="1">
    <location>
        <begin position="8"/>
        <end position="146"/>
    </location>
</feature>
<evidence type="ECO:0000313" key="2">
    <source>
        <dbReference type="EMBL" id="OCT11791.1"/>
    </source>
</evidence>
<dbReference type="Gene3D" id="1.20.120.450">
    <property type="entry name" value="dinb family like domain"/>
    <property type="match status" value="1"/>
</dbReference>
<dbReference type="Pfam" id="PF12867">
    <property type="entry name" value="DinB_2"/>
    <property type="match status" value="1"/>
</dbReference>
<dbReference type="SUPFAM" id="SSF109854">
    <property type="entry name" value="DinB/YfiT-like putative metalloenzymes"/>
    <property type="match status" value="1"/>
</dbReference>
<dbReference type="InterPro" id="IPR034660">
    <property type="entry name" value="DinB/YfiT-like"/>
</dbReference>
<accession>A0A1C0ZUK9</accession>
<dbReference type="InterPro" id="IPR024775">
    <property type="entry name" value="DinB-like"/>
</dbReference>
<evidence type="ECO:0000259" key="1">
    <source>
        <dbReference type="Pfam" id="PF12867"/>
    </source>
</evidence>
<protein>
    <recommendedName>
        <fullName evidence="1">DinB-like domain-containing protein</fullName>
    </recommendedName>
</protein>
<name>A0A1C0ZUK9_9BACL</name>
<dbReference type="STRING" id="512399.A8709_28390"/>
<dbReference type="Proteomes" id="UP000093309">
    <property type="component" value="Unassembled WGS sequence"/>
</dbReference>
<sequence>MGHIVFKQLEAIRHLTIGAVEGLSEQSLDRVPEGFNNNVRWNLGHIYVVQEKFAFHFSGEKMELPENFDRLFAKGTKPSDWKESLPTLEVLLKMLAEQPKRIQATFLDRFDEQVTAPFTTGSGVRLSTIGEFLTFTLYHEGMHFQAISLLKRFGDPRV</sequence>
<keyword evidence="3" id="KW-1185">Reference proteome</keyword>
<dbReference type="OrthoDB" id="4295522at2"/>
<organism evidence="2 3">
    <name type="scientific">Paenibacillus pectinilyticus</name>
    <dbReference type="NCBI Taxonomy" id="512399"/>
    <lineage>
        <taxon>Bacteria</taxon>
        <taxon>Bacillati</taxon>
        <taxon>Bacillota</taxon>
        <taxon>Bacilli</taxon>
        <taxon>Bacillales</taxon>
        <taxon>Paenibacillaceae</taxon>
        <taxon>Paenibacillus</taxon>
    </lineage>
</organism>